<organism evidence="1 2">
    <name type="scientific">Candidatus Methanogaster sp</name>
    <dbReference type="NCBI Taxonomy" id="3386292"/>
    <lineage>
        <taxon>Archaea</taxon>
        <taxon>Methanobacteriati</taxon>
        <taxon>Methanobacteriota</taxon>
        <taxon>Stenosarchaea group</taxon>
        <taxon>Methanomicrobia</taxon>
        <taxon>Methanosarcinales</taxon>
        <taxon>ANME-2 cluster</taxon>
        <taxon>Candidatus Methanogasteraceae</taxon>
        <taxon>Candidatus Methanogaster</taxon>
    </lineage>
</organism>
<accession>A0AC61KY98</accession>
<protein>
    <submittedName>
        <fullName evidence="1">Uncharacterized protein</fullName>
    </submittedName>
</protein>
<comment type="caution">
    <text evidence="1">The sequence shown here is derived from an EMBL/GenBank/DDBJ whole genome shotgun (WGS) entry which is preliminary data.</text>
</comment>
<dbReference type="EMBL" id="PQXF01000088">
    <property type="protein sequence ID" value="PXF56718.1"/>
    <property type="molecule type" value="Genomic_DNA"/>
</dbReference>
<reference evidence="1" key="1">
    <citation type="submission" date="2018-01" db="EMBL/GenBank/DDBJ databases">
        <authorList>
            <person name="Krukenberg V."/>
        </authorList>
    </citation>
    <scope>NUCLEOTIDE SEQUENCE</scope>
    <source>
        <strain evidence="1">E20ANME2</strain>
    </source>
</reference>
<evidence type="ECO:0000313" key="1">
    <source>
        <dbReference type="EMBL" id="PXF56718.1"/>
    </source>
</evidence>
<dbReference type="Proteomes" id="UP000248329">
    <property type="component" value="Unassembled WGS sequence"/>
</dbReference>
<gene>
    <name evidence="1" type="ORF">C4B59_16460</name>
</gene>
<evidence type="ECO:0000313" key="2">
    <source>
        <dbReference type="Proteomes" id="UP000248329"/>
    </source>
</evidence>
<proteinExistence type="predicted"/>
<name>A0AC61KY98_9EURY</name>
<sequence length="87" mass="9806">MEGKTVIISLNGAQAELLKSLKGKGFGTKDAEIIKNIFITYINEKSSLKSTYIGAQGEVGEMYDETFWARQRELLKEKDKFVSIDEI</sequence>